<protein>
    <recommendedName>
        <fullName evidence="2">protein-glutamate O-methyltransferase</fullName>
        <ecNumber evidence="2">2.1.1.80</ecNumber>
    </recommendedName>
</protein>
<dbReference type="PANTHER" id="PTHR24422">
    <property type="entry name" value="CHEMOTAXIS PROTEIN METHYLTRANSFERASE"/>
    <property type="match status" value="1"/>
</dbReference>
<sequence length="268" mass="31621">MIKEDEFIRIASYMKKRYGIDLYQKKVIVNGRLENYIKRGGWQNFNEFMNAVENDKSGNQEKMLVNFLTTNYTYFMREFEHFDFFKGQVLPWLKQKEAARKDLRIWCGAASSGEEPYMIAMVLADFFGMEKNGWDTKVLATDISTKELQKALAGIYSEEQLKSVPPQWKKRFFKAVAGGTKYQVVPELKQEVIFRQFNLMDPFPFKKKMHTIFLRNVMIYFDEKTKRELVQKVYDALEPGGYLFIGTTETLDRNSTPFQIIQPSIFRK</sequence>
<dbReference type="EC" id="2.1.1.80" evidence="2"/>
<evidence type="ECO:0000256" key="2">
    <source>
        <dbReference type="ARBA" id="ARBA00012534"/>
    </source>
</evidence>
<dbReference type="PANTHER" id="PTHR24422:SF19">
    <property type="entry name" value="CHEMOTAXIS PROTEIN METHYLTRANSFERASE"/>
    <property type="match status" value="1"/>
</dbReference>
<dbReference type="GO" id="GO:0008983">
    <property type="term" value="F:protein-glutamate O-methyltransferase activity"/>
    <property type="evidence" value="ECO:0007669"/>
    <property type="project" value="UniProtKB-EC"/>
</dbReference>
<dbReference type="GO" id="GO:0032259">
    <property type="term" value="P:methylation"/>
    <property type="evidence" value="ECO:0007669"/>
    <property type="project" value="UniProtKB-KW"/>
</dbReference>
<dbReference type="InterPro" id="IPR026024">
    <property type="entry name" value="Chemotaxis_MeTrfase_CheR"/>
</dbReference>
<dbReference type="InterPro" id="IPR036804">
    <property type="entry name" value="CheR_N_sf"/>
</dbReference>
<evidence type="ECO:0000256" key="3">
    <source>
        <dbReference type="ARBA" id="ARBA00022603"/>
    </source>
</evidence>
<name>A0A2K4ZF01_9FIRM</name>
<accession>A0A2K4ZF01</accession>
<dbReference type="SMART" id="SM00138">
    <property type="entry name" value="MeTrc"/>
    <property type="match status" value="1"/>
</dbReference>
<keyword evidence="4 7" id="KW-0808">Transferase</keyword>
<dbReference type="RefSeq" id="WP_306817576.1">
    <property type="nucleotide sequence ID" value="NZ_CANRXC010000015.1"/>
</dbReference>
<proteinExistence type="predicted"/>
<dbReference type="PRINTS" id="PR00996">
    <property type="entry name" value="CHERMTFRASE"/>
</dbReference>
<evidence type="ECO:0000313" key="7">
    <source>
        <dbReference type="EMBL" id="SOY29045.1"/>
    </source>
</evidence>
<evidence type="ECO:0000313" key="8">
    <source>
        <dbReference type="Proteomes" id="UP000236311"/>
    </source>
</evidence>
<dbReference type="InterPro" id="IPR000780">
    <property type="entry name" value="CheR_MeTrfase"/>
</dbReference>
<dbReference type="SUPFAM" id="SSF47757">
    <property type="entry name" value="Chemotaxis receptor methyltransferase CheR, N-terminal domain"/>
    <property type="match status" value="1"/>
</dbReference>
<organism evidence="7 8">
    <name type="scientific">Acetatifactor muris</name>
    <dbReference type="NCBI Taxonomy" id="879566"/>
    <lineage>
        <taxon>Bacteria</taxon>
        <taxon>Bacillati</taxon>
        <taxon>Bacillota</taxon>
        <taxon>Clostridia</taxon>
        <taxon>Lachnospirales</taxon>
        <taxon>Lachnospiraceae</taxon>
        <taxon>Acetatifactor</taxon>
    </lineage>
</organism>
<keyword evidence="8" id="KW-1185">Reference proteome</keyword>
<gene>
    <name evidence="7" type="primary">cheR</name>
    <name evidence="7" type="ORF">AMURIS_01760</name>
</gene>
<evidence type="ECO:0000256" key="4">
    <source>
        <dbReference type="ARBA" id="ARBA00022679"/>
    </source>
</evidence>
<dbReference type="Gene3D" id="1.10.155.10">
    <property type="entry name" value="Chemotaxis receptor methyltransferase CheR, N-terminal domain"/>
    <property type="match status" value="1"/>
</dbReference>
<dbReference type="AlphaFoldDB" id="A0A2K4ZF01"/>
<dbReference type="SUPFAM" id="SSF53335">
    <property type="entry name" value="S-adenosyl-L-methionine-dependent methyltransferases"/>
    <property type="match status" value="1"/>
</dbReference>
<dbReference type="PIRSF" id="PIRSF000410">
    <property type="entry name" value="CheR"/>
    <property type="match status" value="1"/>
</dbReference>
<dbReference type="Pfam" id="PF01739">
    <property type="entry name" value="CheR"/>
    <property type="match status" value="1"/>
</dbReference>
<comment type="catalytic activity">
    <reaction evidence="1">
        <text>L-glutamyl-[protein] + S-adenosyl-L-methionine = [protein]-L-glutamate 5-O-methyl ester + S-adenosyl-L-homocysteine</text>
        <dbReference type="Rhea" id="RHEA:24452"/>
        <dbReference type="Rhea" id="RHEA-COMP:10208"/>
        <dbReference type="Rhea" id="RHEA-COMP:10311"/>
        <dbReference type="ChEBI" id="CHEBI:29973"/>
        <dbReference type="ChEBI" id="CHEBI:57856"/>
        <dbReference type="ChEBI" id="CHEBI:59789"/>
        <dbReference type="ChEBI" id="CHEBI:82795"/>
        <dbReference type="EC" id="2.1.1.80"/>
    </reaction>
</comment>
<dbReference type="EMBL" id="OFSM01000008">
    <property type="protein sequence ID" value="SOY29045.1"/>
    <property type="molecule type" value="Genomic_DNA"/>
</dbReference>
<dbReference type="PROSITE" id="PS50123">
    <property type="entry name" value="CHER"/>
    <property type="match status" value="1"/>
</dbReference>
<evidence type="ECO:0000256" key="5">
    <source>
        <dbReference type="ARBA" id="ARBA00022691"/>
    </source>
</evidence>
<dbReference type="InterPro" id="IPR050903">
    <property type="entry name" value="Bact_Chemotaxis_MeTrfase"/>
</dbReference>
<keyword evidence="5" id="KW-0949">S-adenosyl-L-methionine</keyword>
<dbReference type="Proteomes" id="UP000236311">
    <property type="component" value="Unassembled WGS sequence"/>
</dbReference>
<dbReference type="InterPro" id="IPR029063">
    <property type="entry name" value="SAM-dependent_MTases_sf"/>
</dbReference>
<dbReference type="Gene3D" id="3.40.50.150">
    <property type="entry name" value="Vaccinia Virus protein VP39"/>
    <property type="match status" value="1"/>
</dbReference>
<keyword evidence="3 7" id="KW-0489">Methyltransferase</keyword>
<evidence type="ECO:0000256" key="1">
    <source>
        <dbReference type="ARBA" id="ARBA00001541"/>
    </source>
</evidence>
<feature type="domain" description="CheR-type methyltransferase" evidence="6">
    <location>
        <begin position="1"/>
        <end position="268"/>
    </location>
</feature>
<dbReference type="InterPro" id="IPR022642">
    <property type="entry name" value="CheR_C"/>
</dbReference>
<reference evidence="7 8" key="1">
    <citation type="submission" date="2018-01" db="EMBL/GenBank/DDBJ databases">
        <authorList>
            <person name="Gaut B.S."/>
            <person name="Morton B.R."/>
            <person name="Clegg M.T."/>
            <person name="Duvall M.R."/>
        </authorList>
    </citation>
    <scope>NUCLEOTIDE SEQUENCE [LARGE SCALE GENOMIC DNA]</scope>
    <source>
        <strain evidence="7">GP69</strain>
    </source>
</reference>
<evidence type="ECO:0000259" key="6">
    <source>
        <dbReference type="PROSITE" id="PS50123"/>
    </source>
</evidence>